<dbReference type="OrthoDB" id="214253at2"/>
<evidence type="ECO:0000259" key="5">
    <source>
        <dbReference type="Pfam" id="PF01266"/>
    </source>
</evidence>
<dbReference type="EMBL" id="MAKX01000001">
    <property type="protein sequence ID" value="OCK44101.1"/>
    <property type="molecule type" value="Genomic_DNA"/>
</dbReference>
<reference evidence="6 7" key="1">
    <citation type="submission" date="2016-06" db="EMBL/GenBank/DDBJ databases">
        <title>Draft Genome Sequence of Tenacibaculum soleae UCD-KL19.</title>
        <authorList>
            <person name="Eisen J.A."/>
            <person name="Coil D.A."/>
            <person name="Lujan K.M."/>
        </authorList>
    </citation>
    <scope>NUCLEOTIDE SEQUENCE [LARGE SCALE GENOMIC DNA]</scope>
    <source>
        <strain evidence="6 7">UCD-KL19</strain>
    </source>
</reference>
<protein>
    <submittedName>
        <fullName evidence="6">FAD-dependent oxidoreductase</fullName>
    </submittedName>
</protein>
<dbReference type="Gene3D" id="3.50.50.60">
    <property type="entry name" value="FAD/NAD(P)-binding domain"/>
    <property type="match status" value="1"/>
</dbReference>
<name>A0A1B9Y322_9FLAO</name>
<comment type="similarity">
    <text evidence="2">Belongs to the DadA oxidoreductase family.</text>
</comment>
<gene>
    <name evidence="6" type="ORF">BA195_05270</name>
</gene>
<comment type="caution">
    <text evidence="6">The sequence shown here is derived from an EMBL/GenBank/DDBJ whole genome shotgun (WGS) entry which is preliminary data.</text>
</comment>
<dbReference type="PANTHER" id="PTHR13847:SF286">
    <property type="entry name" value="D-AMINO ACID DEHYDROGENASE"/>
    <property type="match status" value="1"/>
</dbReference>
<dbReference type="AlphaFoldDB" id="A0A1B9Y322"/>
<comment type="cofactor">
    <cofactor evidence="1">
        <name>FAD</name>
        <dbReference type="ChEBI" id="CHEBI:57692"/>
    </cofactor>
</comment>
<organism evidence="6 7">
    <name type="scientific">Tenacibaculum soleae</name>
    <dbReference type="NCBI Taxonomy" id="447689"/>
    <lineage>
        <taxon>Bacteria</taxon>
        <taxon>Pseudomonadati</taxon>
        <taxon>Bacteroidota</taxon>
        <taxon>Flavobacteriia</taxon>
        <taxon>Flavobacteriales</taxon>
        <taxon>Flavobacteriaceae</taxon>
        <taxon>Tenacibaculum</taxon>
    </lineage>
</organism>
<evidence type="ECO:0000256" key="4">
    <source>
        <dbReference type="ARBA" id="ARBA00023002"/>
    </source>
</evidence>
<dbReference type="STRING" id="447689.BA195_05270"/>
<dbReference type="SUPFAM" id="SSF51971">
    <property type="entry name" value="Nucleotide-binding domain"/>
    <property type="match status" value="1"/>
</dbReference>
<proteinExistence type="inferred from homology"/>
<feature type="domain" description="FAD dependent oxidoreductase" evidence="5">
    <location>
        <begin position="4"/>
        <end position="325"/>
    </location>
</feature>
<dbReference type="GO" id="GO:0016491">
    <property type="term" value="F:oxidoreductase activity"/>
    <property type="evidence" value="ECO:0007669"/>
    <property type="project" value="UniProtKB-KW"/>
</dbReference>
<keyword evidence="3" id="KW-0285">Flavoprotein</keyword>
<dbReference type="Gene3D" id="3.30.9.10">
    <property type="entry name" value="D-Amino Acid Oxidase, subunit A, domain 2"/>
    <property type="match status" value="1"/>
</dbReference>
<keyword evidence="7" id="KW-1185">Reference proteome</keyword>
<sequence length="347" mass="38884">MKVDYIIVGLGLAGIAFVEELLNANKTFVVFENNSQTSSIVAGGVYNPVILKRFNAVWNGHQQIVDSQPLYKKLEEKLNIKLDYKFSIKKAFGSIGDENNWFLALDKPTLSNYMNPKISKQKIKGVIGDLGFGELTGTGRIDTALLVKSYRAYIKRLNNLINESFEHSKLSIVDKAVKYKNITANKVVFCEGYGITENPFFKHLPLNEAKGETVTIHAPDLKIDFLLKSAAFVMPLGNDYYKVGATFNWTDKTCNPTNEARKELEEKLSKVITVPYTITDHTAGIRPTVNDRRPLVGVHQEYKQLVVLNGLGTRGVMIGPTVAKNLFNHLEKGAELDPEINIKRFEN</sequence>
<evidence type="ECO:0000313" key="7">
    <source>
        <dbReference type="Proteomes" id="UP000093186"/>
    </source>
</evidence>
<dbReference type="Pfam" id="PF01266">
    <property type="entry name" value="DAO"/>
    <property type="match status" value="1"/>
</dbReference>
<accession>A0A1B9Y322</accession>
<keyword evidence="4" id="KW-0560">Oxidoreductase</keyword>
<dbReference type="InterPro" id="IPR006076">
    <property type="entry name" value="FAD-dep_OxRdtase"/>
</dbReference>
<dbReference type="RefSeq" id="WP_068703150.1">
    <property type="nucleotide sequence ID" value="NZ_MAKX01000001.1"/>
</dbReference>
<evidence type="ECO:0000256" key="1">
    <source>
        <dbReference type="ARBA" id="ARBA00001974"/>
    </source>
</evidence>
<evidence type="ECO:0000313" key="6">
    <source>
        <dbReference type="EMBL" id="OCK44101.1"/>
    </source>
</evidence>
<dbReference type="PANTHER" id="PTHR13847">
    <property type="entry name" value="SARCOSINE DEHYDROGENASE-RELATED"/>
    <property type="match status" value="1"/>
</dbReference>
<dbReference type="SUPFAM" id="SSF54373">
    <property type="entry name" value="FAD-linked reductases, C-terminal domain"/>
    <property type="match status" value="1"/>
</dbReference>
<dbReference type="InterPro" id="IPR036188">
    <property type="entry name" value="FAD/NAD-bd_sf"/>
</dbReference>
<dbReference type="Proteomes" id="UP000093186">
    <property type="component" value="Unassembled WGS sequence"/>
</dbReference>
<evidence type="ECO:0000256" key="2">
    <source>
        <dbReference type="ARBA" id="ARBA00009410"/>
    </source>
</evidence>
<evidence type="ECO:0000256" key="3">
    <source>
        <dbReference type="ARBA" id="ARBA00022630"/>
    </source>
</evidence>
<dbReference type="GO" id="GO:0005737">
    <property type="term" value="C:cytoplasm"/>
    <property type="evidence" value="ECO:0007669"/>
    <property type="project" value="TreeGrafter"/>
</dbReference>